<feature type="transmembrane region" description="Helical" evidence="10">
    <location>
        <begin position="236"/>
        <end position="268"/>
    </location>
</feature>
<dbReference type="GO" id="GO:0051453">
    <property type="term" value="P:regulation of intracellular pH"/>
    <property type="evidence" value="ECO:0007669"/>
    <property type="project" value="TreeGrafter"/>
</dbReference>
<keyword evidence="2" id="KW-0813">Transport</keyword>
<name>A0AAU9IDK1_9CILI</name>
<evidence type="ECO:0000313" key="13">
    <source>
        <dbReference type="Proteomes" id="UP001162131"/>
    </source>
</evidence>
<evidence type="ECO:0000256" key="9">
    <source>
        <dbReference type="ARBA" id="ARBA00023201"/>
    </source>
</evidence>
<dbReference type="GO" id="GO:0005886">
    <property type="term" value="C:plasma membrane"/>
    <property type="evidence" value="ECO:0007669"/>
    <property type="project" value="UniProtKB-SubCell"/>
</dbReference>
<keyword evidence="6" id="KW-0915">Sodium</keyword>
<feature type="transmembrane region" description="Helical" evidence="10">
    <location>
        <begin position="14"/>
        <end position="31"/>
    </location>
</feature>
<evidence type="ECO:0000259" key="11">
    <source>
        <dbReference type="PROSITE" id="PS50042"/>
    </source>
</evidence>
<dbReference type="InterPro" id="IPR014710">
    <property type="entry name" value="RmlC-like_jellyroll"/>
</dbReference>
<evidence type="ECO:0000256" key="10">
    <source>
        <dbReference type="SAM" id="Phobius"/>
    </source>
</evidence>
<dbReference type="Pfam" id="PF00999">
    <property type="entry name" value="Na_H_Exchanger"/>
    <property type="match status" value="1"/>
</dbReference>
<evidence type="ECO:0000256" key="8">
    <source>
        <dbReference type="ARBA" id="ARBA00023136"/>
    </source>
</evidence>
<dbReference type="EMBL" id="CAJZBQ010000004">
    <property type="protein sequence ID" value="CAG9311411.1"/>
    <property type="molecule type" value="Genomic_DNA"/>
</dbReference>
<keyword evidence="8 10" id="KW-0472">Membrane</keyword>
<comment type="caution">
    <text evidence="12">The sequence shown here is derived from an EMBL/GenBank/DDBJ whole genome shotgun (WGS) entry which is preliminary data.</text>
</comment>
<gene>
    <name evidence="12" type="ORF">BSTOLATCC_MIC3701</name>
</gene>
<feature type="transmembrane region" description="Helical" evidence="10">
    <location>
        <begin position="74"/>
        <end position="96"/>
    </location>
</feature>
<dbReference type="AlphaFoldDB" id="A0AAU9IDK1"/>
<dbReference type="InterPro" id="IPR006153">
    <property type="entry name" value="Cation/H_exchanger_TM"/>
</dbReference>
<comment type="subcellular location">
    <subcellularLocation>
        <location evidence="1">Cell membrane</location>
        <topology evidence="1">Multi-pass membrane protein</topology>
    </subcellularLocation>
</comment>
<dbReference type="SUPFAM" id="SSF51206">
    <property type="entry name" value="cAMP-binding domain-like"/>
    <property type="match status" value="1"/>
</dbReference>
<evidence type="ECO:0000256" key="4">
    <source>
        <dbReference type="ARBA" id="ARBA00022692"/>
    </source>
</evidence>
<dbReference type="InterPro" id="IPR000595">
    <property type="entry name" value="cNMP-bd_dom"/>
</dbReference>
<dbReference type="PANTHER" id="PTHR10110">
    <property type="entry name" value="SODIUM/HYDROGEN EXCHANGER"/>
    <property type="match status" value="1"/>
</dbReference>
<evidence type="ECO:0000256" key="6">
    <source>
        <dbReference type="ARBA" id="ARBA00023053"/>
    </source>
</evidence>
<feature type="domain" description="Cyclic nucleotide-binding" evidence="11">
    <location>
        <begin position="732"/>
        <end position="831"/>
    </location>
</feature>
<sequence length="991" mass="111761">MSESESSDSQVPDIVLFTFIALLLTIISYELKKNFKIPVSPILLLVGILFRLIGEVFPGLQGAVSQVDTLSPELVMLGILPALIFDAAFSTDWYTFKREIWQIVPMATTAVVLSAILTAIVIKIILEYDFYWDEALLLGVILSATDHVAVVAQLKEMHADNRFKTLIEGETLLNEATILVLFNVMLDSTLGKADVQTSILEFFDLSGVGFVLGITFAIAMGWIIKRMVNDQIQETLLTLVTTYLLFYTADATGIGASGGISVVTFGLYMSAYGKTLISPMVEKPLHNFWNIAGTSVESVVFIIAGMLLGMFFIKQTSLEFKDVVVLFTLFIFQHLVRGLVIVIHYPLLKKFGYGINWKETVVMTLAGLKGVIATALALIVYNEADLKSTFKDLLLFFTVGIAGLSIVFDSFAMKFAVKNLGMERLSDVEENMLVGVTTAILQHTAKKVESMRNDKQFNLVRWEKVMELSGPKNLLVQIMENTQVGSKILRKHHNDGPEELLSRYMAKFSLSSSELANETRRRFYTTLKGIYWHEFESGQCSGVASLVLIESCNRALDNESQKMADWELLQKELYSKRLMNIYNYLASFPVIGQFFKNLLYDRVILAYDAASTFISAHTEAEELMDTMEIDIDELIFRDVMEEAHDQIELCKEFVRDNITDSYPEVVAEVTSSMASHTLLISQRKLINKIYHQGVIKEIEFEHLIDAIDNNMKQLTFQKNPTVPSVKDILKNRFRNASEADIELLLPMITERHYQPDQVLFKEGDPSDGAYLIFNGRVHETASWIDQELMIGNIVGVQHLLPTYKVNTSTATALTMVFAAHIPAAMLNKDVFIEDLYKEASEELISLNASKLGFGDVSEDHLMRMIKNSQIKYFIRGNMIDLRRGGIVLLGSFRKDKEEFSIIAPINKPIEAIRNCVLLLFPEHFSGCMKESRTMEEAFDSYYLKSSNKLKSDQGPERVKDNLGLTAMHKLNRLETKRLLTSRSNLSIKSKC</sequence>
<dbReference type="InterPro" id="IPR018490">
    <property type="entry name" value="cNMP-bd_dom_sf"/>
</dbReference>
<feature type="transmembrane region" description="Helical" evidence="10">
    <location>
        <begin position="393"/>
        <end position="413"/>
    </location>
</feature>
<keyword evidence="9" id="KW-0739">Sodium transport</keyword>
<evidence type="ECO:0000256" key="2">
    <source>
        <dbReference type="ARBA" id="ARBA00022448"/>
    </source>
</evidence>
<evidence type="ECO:0000256" key="5">
    <source>
        <dbReference type="ARBA" id="ARBA00022989"/>
    </source>
</evidence>
<dbReference type="GO" id="GO:0015386">
    <property type="term" value="F:potassium:proton antiporter activity"/>
    <property type="evidence" value="ECO:0007669"/>
    <property type="project" value="TreeGrafter"/>
</dbReference>
<keyword evidence="13" id="KW-1185">Reference proteome</keyword>
<keyword evidence="7" id="KW-0406">Ion transport</keyword>
<dbReference type="GO" id="GO:0098719">
    <property type="term" value="P:sodium ion import across plasma membrane"/>
    <property type="evidence" value="ECO:0007669"/>
    <property type="project" value="TreeGrafter"/>
</dbReference>
<dbReference type="Gene3D" id="2.60.120.10">
    <property type="entry name" value="Jelly Rolls"/>
    <property type="match status" value="1"/>
</dbReference>
<evidence type="ECO:0000256" key="7">
    <source>
        <dbReference type="ARBA" id="ARBA00023065"/>
    </source>
</evidence>
<evidence type="ECO:0000256" key="3">
    <source>
        <dbReference type="ARBA" id="ARBA00022475"/>
    </source>
</evidence>
<dbReference type="PROSITE" id="PS50042">
    <property type="entry name" value="CNMP_BINDING_3"/>
    <property type="match status" value="1"/>
</dbReference>
<dbReference type="CDD" id="cd00038">
    <property type="entry name" value="CAP_ED"/>
    <property type="match status" value="1"/>
</dbReference>
<proteinExistence type="predicted"/>
<feature type="transmembrane region" description="Helical" evidence="10">
    <location>
        <begin position="288"/>
        <end position="312"/>
    </location>
</feature>
<protein>
    <recommendedName>
        <fullName evidence="11">Cyclic nucleotide-binding domain-containing protein</fullName>
    </recommendedName>
</protein>
<keyword evidence="4 10" id="KW-0812">Transmembrane</keyword>
<dbReference type="PANTHER" id="PTHR10110:SF86">
    <property type="entry name" value="SODIUM_HYDROGEN EXCHANGER 7"/>
    <property type="match status" value="1"/>
</dbReference>
<feature type="transmembrane region" description="Helical" evidence="10">
    <location>
        <begin position="205"/>
        <end position="224"/>
    </location>
</feature>
<feature type="transmembrane region" description="Helical" evidence="10">
    <location>
        <begin position="360"/>
        <end position="381"/>
    </location>
</feature>
<organism evidence="12 13">
    <name type="scientific">Blepharisma stoltei</name>
    <dbReference type="NCBI Taxonomy" id="1481888"/>
    <lineage>
        <taxon>Eukaryota</taxon>
        <taxon>Sar</taxon>
        <taxon>Alveolata</taxon>
        <taxon>Ciliophora</taxon>
        <taxon>Postciliodesmatophora</taxon>
        <taxon>Heterotrichea</taxon>
        <taxon>Heterotrichida</taxon>
        <taxon>Blepharismidae</taxon>
        <taxon>Blepharisma</taxon>
    </lineage>
</organism>
<feature type="transmembrane region" description="Helical" evidence="10">
    <location>
        <begin position="103"/>
        <end position="124"/>
    </location>
</feature>
<accession>A0AAU9IDK1</accession>
<feature type="transmembrane region" description="Helical" evidence="10">
    <location>
        <begin position="324"/>
        <end position="348"/>
    </location>
</feature>
<keyword evidence="3" id="KW-1003">Cell membrane</keyword>
<dbReference type="GO" id="GO:0015385">
    <property type="term" value="F:sodium:proton antiporter activity"/>
    <property type="evidence" value="ECO:0007669"/>
    <property type="project" value="InterPro"/>
</dbReference>
<dbReference type="Pfam" id="PF00027">
    <property type="entry name" value="cNMP_binding"/>
    <property type="match status" value="1"/>
</dbReference>
<keyword evidence="5 10" id="KW-1133">Transmembrane helix</keyword>
<evidence type="ECO:0000256" key="1">
    <source>
        <dbReference type="ARBA" id="ARBA00004651"/>
    </source>
</evidence>
<evidence type="ECO:0000313" key="12">
    <source>
        <dbReference type="EMBL" id="CAG9311411.1"/>
    </source>
</evidence>
<feature type="transmembrane region" description="Helical" evidence="10">
    <location>
        <begin position="38"/>
        <end position="54"/>
    </location>
</feature>
<dbReference type="Gene3D" id="6.10.140.1330">
    <property type="match status" value="1"/>
</dbReference>
<reference evidence="12" key="1">
    <citation type="submission" date="2021-09" db="EMBL/GenBank/DDBJ databases">
        <authorList>
            <consortium name="AG Swart"/>
            <person name="Singh M."/>
            <person name="Singh A."/>
            <person name="Seah K."/>
            <person name="Emmerich C."/>
        </authorList>
    </citation>
    <scope>NUCLEOTIDE SEQUENCE</scope>
    <source>
        <strain evidence="12">ATCC30299</strain>
    </source>
</reference>
<dbReference type="InterPro" id="IPR018422">
    <property type="entry name" value="Cation/H_exchanger_CPA1"/>
</dbReference>
<dbReference type="Proteomes" id="UP001162131">
    <property type="component" value="Unassembled WGS sequence"/>
</dbReference>